<accession>A0A9P1CAS3</accession>
<dbReference type="Proteomes" id="UP001152797">
    <property type="component" value="Unassembled WGS sequence"/>
</dbReference>
<dbReference type="AlphaFoldDB" id="A0A9P1CAS3"/>
<reference evidence="2 3" key="2">
    <citation type="submission" date="2024-05" db="EMBL/GenBank/DDBJ databases">
        <authorList>
            <person name="Chen Y."/>
            <person name="Shah S."/>
            <person name="Dougan E. K."/>
            <person name="Thang M."/>
            <person name="Chan C."/>
        </authorList>
    </citation>
    <scope>NUCLEOTIDE SEQUENCE [LARGE SCALE GENOMIC DNA]</scope>
</reference>
<dbReference type="EMBL" id="CAMXCT020001241">
    <property type="protein sequence ID" value="CAL1141575.1"/>
    <property type="molecule type" value="Genomic_DNA"/>
</dbReference>
<gene>
    <name evidence="1" type="ORF">C1SCF055_LOCUS15407</name>
</gene>
<name>A0A9P1CAS3_9DINO</name>
<reference evidence="1" key="1">
    <citation type="submission" date="2022-10" db="EMBL/GenBank/DDBJ databases">
        <authorList>
            <person name="Chen Y."/>
            <person name="Dougan E. K."/>
            <person name="Chan C."/>
            <person name="Rhodes N."/>
            <person name="Thang M."/>
        </authorList>
    </citation>
    <scope>NUCLEOTIDE SEQUENCE</scope>
</reference>
<keyword evidence="3" id="KW-1185">Reference proteome</keyword>
<dbReference type="OrthoDB" id="437003at2759"/>
<evidence type="ECO:0000313" key="2">
    <source>
        <dbReference type="EMBL" id="CAL4775512.1"/>
    </source>
</evidence>
<dbReference type="EMBL" id="CAMXCT010001241">
    <property type="protein sequence ID" value="CAI3988200.1"/>
    <property type="molecule type" value="Genomic_DNA"/>
</dbReference>
<comment type="caution">
    <text evidence="1">The sequence shown here is derived from an EMBL/GenBank/DDBJ whole genome shotgun (WGS) entry which is preliminary data.</text>
</comment>
<sequence>MSGPVLNNAMQACRSMLHGILKVLGLRSSMETKPVRWLQPLTISADKRKHEEKMMQGSLPHRVVALAADANEEELALNLHWIGPGQLRCVCMLYKEDGSLLRSIWEGEPKAPGIQYCRRDPDYEDAGEDEEVSELLKGDALLLRLQKLPAEVFALSVAMVATEVSMPWASKEVMGKCQELALTLSLKRQRLWKYRQPRPGYSDVYEVNVQCSCCLYRGPRNTWRLEPMNMPLMLLHLNKVEVPSAFAVSEIARHITLKIGWMIQERRWSTCTEERGLRVSG</sequence>
<dbReference type="EMBL" id="CAMXCT030001241">
    <property type="protein sequence ID" value="CAL4775512.1"/>
    <property type="molecule type" value="Genomic_DNA"/>
</dbReference>
<evidence type="ECO:0000313" key="3">
    <source>
        <dbReference type="Proteomes" id="UP001152797"/>
    </source>
</evidence>
<protein>
    <submittedName>
        <fullName evidence="2">TerD domain-containing protein</fullName>
    </submittedName>
</protein>
<evidence type="ECO:0000313" key="1">
    <source>
        <dbReference type="EMBL" id="CAI3988200.1"/>
    </source>
</evidence>
<proteinExistence type="predicted"/>
<organism evidence="1">
    <name type="scientific">Cladocopium goreaui</name>
    <dbReference type="NCBI Taxonomy" id="2562237"/>
    <lineage>
        <taxon>Eukaryota</taxon>
        <taxon>Sar</taxon>
        <taxon>Alveolata</taxon>
        <taxon>Dinophyceae</taxon>
        <taxon>Suessiales</taxon>
        <taxon>Symbiodiniaceae</taxon>
        <taxon>Cladocopium</taxon>
    </lineage>
</organism>